<gene>
    <name evidence="1" type="ORF">g.52032</name>
</gene>
<sequence length="115" mass="13040">DICRDNCFSAADVAHQLTTLEVWDPNLWCHVGDLRDGSKCVDSVEVKSTSQKTQHTTLRSFEYEETKVFIINNVSRDVKSVHSEESFKSTLTRKSYFSSKSATNICNLAEMRTEG</sequence>
<evidence type="ECO:0000313" key="1">
    <source>
        <dbReference type="EMBL" id="JAT31706.1"/>
    </source>
</evidence>
<reference evidence="1" key="1">
    <citation type="submission" date="2015-11" db="EMBL/GenBank/DDBJ databases">
        <title>De novo transcriptome assembly of four potential Pierce s Disease insect vectors from Arizona vineyards.</title>
        <authorList>
            <person name="Tassone E.E."/>
        </authorList>
    </citation>
    <scope>NUCLEOTIDE SEQUENCE</scope>
</reference>
<protein>
    <submittedName>
        <fullName evidence="1">Uncharacterized protein</fullName>
    </submittedName>
</protein>
<dbReference type="EMBL" id="GEBQ01008271">
    <property type="protein sequence ID" value="JAT31706.1"/>
    <property type="molecule type" value="Transcribed_RNA"/>
</dbReference>
<dbReference type="AlphaFoldDB" id="A0A1B6M701"/>
<feature type="non-terminal residue" evidence="1">
    <location>
        <position position="1"/>
    </location>
</feature>
<feature type="non-terminal residue" evidence="1">
    <location>
        <position position="115"/>
    </location>
</feature>
<name>A0A1B6M701_9HEMI</name>
<proteinExistence type="predicted"/>
<accession>A0A1B6M701</accession>
<organism evidence="1">
    <name type="scientific">Graphocephala atropunctata</name>
    <dbReference type="NCBI Taxonomy" id="36148"/>
    <lineage>
        <taxon>Eukaryota</taxon>
        <taxon>Metazoa</taxon>
        <taxon>Ecdysozoa</taxon>
        <taxon>Arthropoda</taxon>
        <taxon>Hexapoda</taxon>
        <taxon>Insecta</taxon>
        <taxon>Pterygota</taxon>
        <taxon>Neoptera</taxon>
        <taxon>Paraneoptera</taxon>
        <taxon>Hemiptera</taxon>
        <taxon>Auchenorrhyncha</taxon>
        <taxon>Membracoidea</taxon>
        <taxon>Cicadellidae</taxon>
        <taxon>Cicadellinae</taxon>
        <taxon>Cicadellini</taxon>
        <taxon>Graphocephala</taxon>
    </lineage>
</organism>